<dbReference type="Proteomes" id="UP000585836">
    <property type="component" value="Unassembled WGS sequence"/>
</dbReference>
<dbReference type="InterPro" id="IPR015315">
    <property type="entry name" value="DUF1963"/>
</dbReference>
<dbReference type="Pfam" id="PF09234">
    <property type="entry name" value="DUF1963"/>
    <property type="match status" value="1"/>
</dbReference>
<evidence type="ECO:0000313" key="1">
    <source>
        <dbReference type="EMBL" id="MBB5925001.1"/>
    </source>
</evidence>
<accession>A0A7W9PNP9</accession>
<comment type="caution">
    <text evidence="1">The sequence shown here is derived from an EMBL/GenBank/DDBJ whole genome shotgun (WGS) entry which is preliminary data.</text>
</comment>
<dbReference type="Gene3D" id="2.30.320.10">
    <property type="entry name" value="YwqG-like"/>
    <property type="match status" value="1"/>
</dbReference>
<reference evidence="1 2" key="1">
    <citation type="submission" date="2020-08" db="EMBL/GenBank/DDBJ databases">
        <title>Genomic Encyclopedia of Type Strains, Phase III (KMG-III): the genomes of soil and plant-associated and newly described type strains.</title>
        <authorList>
            <person name="Whitman W."/>
        </authorList>
    </citation>
    <scope>NUCLEOTIDE SEQUENCE [LARGE SCALE GENOMIC DNA]</scope>
    <source>
        <strain evidence="1 2">CECT 3313</strain>
    </source>
</reference>
<gene>
    <name evidence="1" type="ORF">FHS34_000436</name>
</gene>
<organism evidence="1 2">
    <name type="scientific">Streptomyces echinatus</name>
    <dbReference type="NCBI Taxonomy" id="67293"/>
    <lineage>
        <taxon>Bacteria</taxon>
        <taxon>Bacillati</taxon>
        <taxon>Actinomycetota</taxon>
        <taxon>Actinomycetes</taxon>
        <taxon>Kitasatosporales</taxon>
        <taxon>Streptomycetaceae</taxon>
        <taxon>Streptomyces</taxon>
    </lineage>
</organism>
<keyword evidence="2" id="KW-1185">Reference proteome</keyword>
<dbReference type="AlphaFoldDB" id="A0A7W9PNP9"/>
<proteinExistence type="predicted"/>
<name>A0A7W9PNP9_9ACTN</name>
<dbReference type="EMBL" id="JACHJK010000001">
    <property type="protein sequence ID" value="MBB5925001.1"/>
    <property type="molecule type" value="Genomic_DNA"/>
</dbReference>
<evidence type="ECO:0000313" key="2">
    <source>
        <dbReference type="Proteomes" id="UP000585836"/>
    </source>
</evidence>
<protein>
    <submittedName>
        <fullName evidence="1">Uncharacterized protein YwqG</fullName>
    </submittedName>
</protein>
<sequence length="82" mass="8520">MTMLPDCWDAGSHCAFGRPDTSHTLRVSSRDADGPAVHLLQLAEDTGLGRGWGDAGTLYFTIPAGALAKDDSGEAVAQALCC</sequence>